<organism evidence="2 3">
    <name type="scientific">Bacillus cereus</name>
    <dbReference type="NCBI Taxonomy" id="1396"/>
    <lineage>
        <taxon>Bacteria</taxon>
        <taxon>Bacillati</taxon>
        <taxon>Bacillota</taxon>
        <taxon>Bacilli</taxon>
        <taxon>Bacillales</taxon>
        <taxon>Bacillaceae</taxon>
        <taxon>Bacillus</taxon>
        <taxon>Bacillus cereus group</taxon>
    </lineage>
</organism>
<evidence type="ECO:0000256" key="1">
    <source>
        <dbReference type="SAM" id="Phobius"/>
    </source>
</evidence>
<dbReference type="AlphaFoldDB" id="A0A2B0MFC2"/>
<gene>
    <name evidence="2" type="ORF">COI93_11315</name>
</gene>
<evidence type="ECO:0000313" key="2">
    <source>
        <dbReference type="EMBL" id="PFK42882.1"/>
    </source>
</evidence>
<comment type="caution">
    <text evidence="2">The sequence shown here is derived from an EMBL/GenBank/DDBJ whole genome shotgun (WGS) entry which is preliminary data.</text>
</comment>
<proteinExistence type="predicted"/>
<dbReference type="EMBL" id="NUWN01000036">
    <property type="protein sequence ID" value="PFK42882.1"/>
    <property type="molecule type" value="Genomic_DNA"/>
</dbReference>
<name>A0A2B0MFC2_BACCE</name>
<evidence type="ECO:0000313" key="3">
    <source>
        <dbReference type="Proteomes" id="UP000242656"/>
    </source>
</evidence>
<feature type="transmembrane region" description="Helical" evidence="1">
    <location>
        <begin position="5"/>
        <end position="25"/>
    </location>
</feature>
<keyword evidence="1" id="KW-1133">Transmembrane helix</keyword>
<dbReference type="Proteomes" id="UP000242656">
    <property type="component" value="Unassembled WGS sequence"/>
</dbReference>
<evidence type="ECO:0008006" key="4">
    <source>
        <dbReference type="Google" id="ProtNLM"/>
    </source>
</evidence>
<protein>
    <recommendedName>
        <fullName evidence="4">Group-specific protein</fullName>
    </recommendedName>
</protein>
<keyword evidence="1" id="KW-0812">Transmembrane</keyword>
<keyword evidence="1" id="KW-0472">Membrane</keyword>
<feature type="transmembrane region" description="Helical" evidence="1">
    <location>
        <begin position="37"/>
        <end position="59"/>
    </location>
</feature>
<reference evidence="2 3" key="1">
    <citation type="submission" date="2017-09" db="EMBL/GenBank/DDBJ databases">
        <title>Large-scale bioinformatics analysis of Bacillus genomes uncovers conserved roles of natural products in bacterial physiology.</title>
        <authorList>
            <consortium name="Agbiome Team Llc"/>
            <person name="Bleich R.M."/>
            <person name="Grubbs K.J."/>
            <person name="Santa Maria K.C."/>
            <person name="Allen S.E."/>
            <person name="Farag S."/>
            <person name="Shank E.A."/>
            <person name="Bowers A."/>
        </authorList>
    </citation>
    <scope>NUCLEOTIDE SEQUENCE [LARGE SCALE GENOMIC DNA]</scope>
    <source>
        <strain evidence="2 3">AFS083043</strain>
    </source>
</reference>
<accession>A0A2B0MFC2</accession>
<sequence length="66" mass="7880">MKNFIVMFSSILIASMISDLIYFLIDLNYNLFIDKFDFLLFTLDVGIYLSVFLPIYFLLRKLLLKE</sequence>